<proteinExistence type="predicted"/>
<evidence type="ECO:0000313" key="10">
    <source>
        <dbReference type="Proteomes" id="UP000792865"/>
    </source>
</evidence>
<dbReference type="Pfam" id="PF07690">
    <property type="entry name" value="MFS_1"/>
    <property type="match status" value="1"/>
</dbReference>
<sequence>MINDNKMTASELRGTWGLGTVFSLRMLGMFMVLPVMTTYGMTLPDATSTLIGVAIGIYGLTQAFFQIPFGLISDRIGRKFMIVGGLILFSLGSLLAAFSQSIWGIIIGRALQGSGAIASAIMALLSDLTREQHRTKAMACIGVSFGISFAIAMILGPMITHAFGLHFLFGIIAFLSLLGIVITLTVVPSTDRHVLNRESGMVKSSITKVLNNRRLLKLNFGIMCLHMLLMLTFVALPSALERAGLPAVNHWILYLVTMLISFAAVLPIILYAEMKRRIRSVLILCVTVLLIAEVILWSSNKHLWSIISGVQCFFVVFNVMEALLPSLISKEAPAGYKGTAMGVYATSQFIGVAIGGCLGGWLFDMKGTSAVFAACALVAFIWLIVSTTMREPPYVSSLRILISRRVLEDSDLLNRIKAQAGVTEVLLVKEEQSAYIKVDTKKTNRRQLEELIHLGKS</sequence>
<name>A0AAC9YGT0_9ENTR</name>
<feature type="transmembrane region" description="Helical" evidence="7">
    <location>
        <begin position="278"/>
        <end position="297"/>
    </location>
</feature>
<feature type="transmembrane region" description="Helical" evidence="7">
    <location>
        <begin position="251"/>
        <end position="271"/>
    </location>
</feature>
<dbReference type="EMBL" id="CP022932">
    <property type="protein sequence ID" value="ASV33733.1"/>
    <property type="molecule type" value="Genomic_DNA"/>
</dbReference>
<keyword evidence="2" id="KW-0813">Transport</keyword>
<feature type="transmembrane region" description="Helical" evidence="7">
    <location>
        <begin position="340"/>
        <end position="363"/>
    </location>
</feature>
<evidence type="ECO:0000256" key="2">
    <source>
        <dbReference type="ARBA" id="ARBA00022448"/>
    </source>
</evidence>
<evidence type="ECO:0000313" key="9">
    <source>
        <dbReference type="EMBL" id="ASV33733.1"/>
    </source>
</evidence>
<dbReference type="InterPro" id="IPR050171">
    <property type="entry name" value="MFS_Transporters"/>
</dbReference>
<feature type="transmembrane region" description="Helical" evidence="7">
    <location>
        <begin position="137"/>
        <end position="159"/>
    </location>
</feature>
<dbReference type="PANTHER" id="PTHR23517:SF2">
    <property type="entry name" value="MULTIDRUG RESISTANCE PROTEIN MDTH"/>
    <property type="match status" value="1"/>
</dbReference>
<dbReference type="PANTHER" id="PTHR23517">
    <property type="entry name" value="RESISTANCE PROTEIN MDTM, PUTATIVE-RELATED-RELATED"/>
    <property type="match status" value="1"/>
</dbReference>
<evidence type="ECO:0000256" key="3">
    <source>
        <dbReference type="ARBA" id="ARBA00022475"/>
    </source>
</evidence>
<dbReference type="Proteomes" id="UP000792865">
    <property type="component" value="Chromosome"/>
</dbReference>
<reference evidence="9" key="1">
    <citation type="submission" date="2017-08" db="EMBL/GenBank/DDBJ databases">
        <title>Genome sequence of Candidatus Hamiltonella defensa from Acyrthosiphon pisum strain MI47.</title>
        <authorList>
            <person name="Patel V.A."/>
            <person name="Chevignon G."/>
            <person name="Russell J.A."/>
            <person name="Oliver K.M."/>
        </authorList>
    </citation>
    <scope>NUCLEOTIDE SEQUENCE</scope>
    <source>
        <strain evidence="9">MI47</strain>
    </source>
</reference>
<evidence type="ECO:0000259" key="8">
    <source>
        <dbReference type="PROSITE" id="PS50850"/>
    </source>
</evidence>
<organism evidence="9 10">
    <name type="scientific">Candidatus Williamhamiltonella defendens</name>
    <dbReference type="NCBI Taxonomy" id="138072"/>
    <lineage>
        <taxon>Bacteria</taxon>
        <taxon>Pseudomonadati</taxon>
        <taxon>Pseudomonadota</taxon>
        <taxon>Gammaproteobacteria</taxon>
        <taxon>Enterobacterales</taxon>
        <taxon>Enterobacteriaceae</taxon>
        <taxon>aphid secondary symbionts</taxon>
        <taxon>Candidatus Williamhamiltonella</taxon>
    </lineage>
</organism>
<feature type="transmembrane region" description="Helical" evidence="7">
    <location>
        <begin position="165"/>
        <end position="187"/>
    </location>
</feature>
<evidence type="ECO:0000256" key="6">
    <source>
        <dbReference type="ARBA" id="ARBA00023136"/>
    </source>
</evidence>
<keyword evidence="4 7" id="KW-0812">Transmembrane</keyword>
<keyword evidence="5 7" id="KW-1133">Transmembrane helix</keyword>
<comment type="subcellular location">
    <subcellularLocation>
        <location evidence="1">Cell membrane</location>
        <topology evidence="1">Multi-pass membrane protein</topology>
    </subcellularLocation>
</comment>
<keyword evidence="6 7" id="KW-0472">Membrane</keyword>
<evidence type="ECO:0000256" key="4">
    <source>
        <dbReference type="ARBA" id="ARBA00022692"/>
    </source>
</evidence>
<dbReference type="InterPro" id="IPR020846">
    <property type="entry name" value="MFS_dom"/>
</dbReference>
<feature type="domain" description="Major facilitator superfamily (MFS) profile" evidence="8">
    <location>
        <begin position="1"/>
        <end position="391"/>
    </location>
</feature>
<accession>A0AAC9YGT0</accession>
<dbReference type="Gene3D" id="1.20.1250.20">
    <property type="entry name" value="MFS general substrate transporter like domains"/>
    <property type="match status" value="1"/>
</dbReference>
<feature type="transmembrane region" description="Helical" evidence="7">
    <location>
        <begin position="49"/>
        <end position="73"/>
    </location>
</feature>
<feature type="transmembrane region" description="Helical" evidence="7">
    <location>
        <begin position="369"/>
        <end position="389"/>
    </location>
</feature>
<dbReference type="AlphaFoldDB" id="A0AAC9YGT0"/>
<dbReference type="CDD" id="cd17472">
    <property type="entry name" value="MFS_YajR_like"/>
    <property type="match status" value="1"/>
</dbReference>
<dbReference type="Gene3D" id="3.30.70.100">
    <property type="match status" value="1"/>
</dbReference>
<feature type="transmembrane region" description="Helical" evidence="7">
    <location>
        <begin position="105"/>
        <end position="125"/>
    </location>
</feature>
<dbReference type="GO" id="GO:0005886">
    <property type="term" value="C:plasma membrane"/>
    <property type="evidence" value="ECO:0007669"/>
    <property type="project" value="UniProtKB-SubCell"/>
</dbReference>
<feature type="transmembrane region" description="Helical" evidence="7">
    <location>
        <begin position="303"/>
        <end position="328"/>
    </location>
</feature>
<dbReference type="InterPro" id="IPR011701">
    <property type="entry name" value="MFS"/>
</dbReference>
<evidence type="ECO:0000256" key="7">
    <source>
        <dbReference type="SAM" id="Phobius"/>
    </source>
</evidence>
<dbReference type="Pfam" id="PF21987">
    <property type="entry name" value="YajR_YAM"/>
    <property type="match status" value="1"/>
</dbReference>
<keyword evidence="3" id="KW-1003">Cell membrane</keyword>
<dbReference type="InterPro" id="IPR054152">
    <property type="entry name" value="YajR_YAM"/>
</dbReference>
<evidence type="ECO:0000256" key="5">
    <source>
        <dbReference type="ARBA" id="ARBA00022989"/>
    </source>
</evidence>
<feature type="transmembrane region" description="Helical" evidence="7">
    <location>
        <begin position="80"/>
        <end position="99"/>
    </location>
</feature>
<feature type="transmembrane region" description="Helical" evidence="7">
    <location>
        <begin position="218"/>
        <end position="239"/>
    </location>
</feature>
<dbReference type="PROSITE" id="PS50850">
    <property type="entry name" value="MFS"/>
    <property type="match status" value="1"/>
</dbReference>
<dbReference type="GO" id="GO:0022857">
    <property type="term" value="F:transmembrane transporter activity"/>
    <property type="evidence" value="ECO:0007669"/>
    <property type="project" value="InterPro"/>
</dbReference>
<feature type="transmembrane region" description="Helical" evidence="7">
    <location>
        <begin position="16"/>
        <end position="37"/>
    </location>
</feature>
<protein>
    <submittedName>
        <fullName evidence="9">MFS transporter</fullName>
    </submittedName>
</protein>
<gene>
    <name evidence="9" type="ORF">CJJ18_06650</name>
</gene>
<dbReference type="SUPFAM" id="SSF103473">
    <property type="entry name" value="MFS general substrate transporter"/>
    <property type="match status" value="1"/>
</dbReference>
<dbReference type="InterPro" id="IPR036259">
    <property type="entry name" value="MFS_trans_sf"/>
</dbReference>
<evidence type="ECO:0000256" key="1">
    <source>
        <dbReference type="ARBA" id="ARBA00004651"/>
    </source>
</evidence>